<dbReference type="KEGG" id="phet:94286870"/>
<sequence>MLCRKTLVYLAQGIVRTPRHMMTEEKSIAQVAELEKRATSAEQQLCALKEQLEGGASSAASRANLEARLRELLQRMYEDREECETIRAQRDELKEENTRLQTDVRKCEYRIAHLMRTIDGIENGKYHDADKDQPNTQTWRR</sequence>
<dbReference type="GeneID" id="94286870"/>
<comment type="caution">
    <text evidence="2">The sequence shown here is derived from an EMBL/GenBank/DDBJ whole genome shotgun (WGS) entry which is preliminary data.</text>
</comment>
<organism evidence="2 3">
    <name type="scientific">Porcisia hertigi</name>
    <dbReference type="NCBI Taxonomy" id="2761500"/>
    <lineage>
        <taxon>Eukaryota</taxon>
        <taxon>Discoba</taxon>
        <taxon>Euglenozoa</taxon>
        <taxon>Kinetoplastea</taxon>
        <taxon>Metakinetoplastina</taxon>
        <taxon>Trypanosomatida</taxon>
        <taxon>Trypanosomatidae</taxon>
        <taxon>Leishmaniinae</taxon>
        <taxon>Porcisia</taxon>
    </lineage>
</organism>
<evidence type="ECO:0000313" key="3">
    <source>
        <dbReference type="Proteomes" id="UP000674318"/>
    </source>
</evidence>
<dbReference type="RefSeq" id="XP_067752950.1">
    <property type="nucleotide sequence ID" value="XM_067896793.1"/>
</dbReference>
<protein>
    <submittedName>
        <fullName evidence="2">Uncharacterized protein</fullName>
    </submittedName>
</protein>
<accession>A0A836HQI8</accession>
<feature type="coiled-coil region" evidence="1">
    <location>
        <begin position="24"/>
        <end position="110"/>
    </location>
</feature>
<gene>
    <name evidence="2" type="ORF">JKF63_00743</name>
</gene>
<dbReference type="AlphaFoldDB" id="A0A836HQI8"/>
<dbReference type="EMBL" id="JAFJZO010000036">
    <property type="protein sequence ID" value="KAG5490622.1"/>
    <property type="molecule type" value="Genomic_DNA"/>
</dbReference>
<evidence type="ECO:0000256" key="1">
    <source>
        <dbReference type="SAM" id="Coils"/>
    </source>
</evidence>
<keyword evidence="1" id="KW-0175">Coiled coil</keyword>
<dbReference type="OrthoDB" id="265914at2759"/>
<reference evidence="2 3" key="1">
    <citation type="submission" date="2021-02" db="EMBL/GenBank/DDBJ databases">
        <title>Porcisia hertigi Genome sequencing and assembly.</title>
        <authorList>
            <person name="Almutairi H."/>
            <person name="Gatherer D."/>
        </authorList>
    </citation>
    <scope>NUCLEOTIDE SEQUENCE [LARGE SCALE GENOMIC DNA]</scope>
    <source>
        <strain evidence="2 3">C119</strain>
    </source>
</reference>
<keyword evidence="3" id="KW-1185">Reference proteome</keyword>
<dbReference type="Proteomes" id="UP000674318">
    <property type="component" value="Unassembled WGS sequence"/>
</dbReference>
<name>A0A836HQI8_9TRYP</name>
<evidence type="ECO:0000313" key="2">
    <source>
        <dbReference type="EMBL" id="KAG5490622.1"/>
    </source>
</evidence>
<proteinExistence type="predicted"/>